<organism evidence="2">
    <name type="scientific">Diabrotica virgifera virgifera</name>
    <name type="common">western corn rootworm</name>
    <dbReference type="NCBI Taxonomy" id="50390"/>
    <lineage>
        <taxon>Eukaryota</taxon>
        <taxon>Metazoa</taxon>
        <taxon>Ecdysozoa</taxon>
        <taxon>Arthropoda</taxon>
        <taxon>Hexapoda</taxon>
        <taxon>Insecta</taxon>
        <taxon>Pterygota</taxon>
        <taxon>Neoptera</taxon>
        <taxon>Endopterygota</taxon>
        <taxon>Coleoptera</taxon>
        <taxon>Polyphaga</taxon>
        <taxon>Cucujiformia</taxon>
        <taxon>Chrysomeloidea</taxon>
        <taxon>Chrysomelidae</taxon>
        <taxon>Galerucinae</taxon>
        <taxon>Diabroticina</taxon>
        <taxon>Diabroticites</taxon>
        <taxon>Diabrotica</taxon>
    </lineage>
</organism>
<dbReference type="AlphaFoldDB" id="A0A6P7H7R6"/>
<proteinExistence type="predicted"/>
<accession>A0A6P7H7R6</accession>
<feature type="non-terminal residue" evidence="2">
    <location>
        <position position="309"/>
    </location>
</feature>
<gene>
    <name evidence="2" type="primary">LOC114348204</name>
</gene>
<dbReference type="RefSeq" id="XP_028154617.1">
    <property type="nucleotide sequence ID" value="XM_028298816.1"/>
</dbReference>
<dbReference type="InterPro" id="IPR005162">
    <property type="entry name" value="Retrotrans_gag_dom"/>
</dbReference>
<evidence type="ECO:0000259" key="1">
    <source>
        <dbReference type="Pfam" id="PF03732"/>
    </source>
</evidence>
<dbReference type="InParanoid" id="A0A6P7H7R6"/>
<feature type="domain" description="Retrotransposon gag" evidence="1">
    <location>
        <begin position="224"/>
        <end position="294"/>
    </location>
</feature>
<dbReference type="Pfam" id="PF03732">
    <property type="entry name" value="Retrotrans_gag"/>
    <property type="match status" value="1"/>
</dbReference>
<evidence type="ECO:0000313" key="2">
    <source>
        <dbReference type="RefSeq" id="XP_028154617.1"/>
    </source>
</evidence>
<reference evidence="2" key="1">
    <citation type="submission" date="2025-08" db="UniProtKB">
        <authorList>
            <consortium name="RefSeq"/>
        </authorList>
    </citation>
    <scope>IDENTIFICATION</scope>
    <source>
        <tissue evidence="2">Whole insect</tissue>
    </source>
</reference>
<sequence>MRSSLSDAFSREAANESFRYPEHPFTFAQDKTVIQAKLAELTTAVGKFAGPPTCAESLRLRTQINHVLGRIDLMVLPTGDDAEAAQVVKSDFLAEILKLSQDLHDKQHPTGSGSVPAALDVISVLNQSFQAGVGQAHASSPGAVPQAVNPVLSGSVASSGMILPHKLGIEKFSGSARGMSISAFFKMVNELSLARHVPDSILLESGIDLFSDKAYQFYKDVRLRVGSWTELVEEFRREYLSAHHSEALFEELRRRTQHSSETIGVYLAIMNSYFNRLRCHVPEEVKLTIVIRNLHPFHQDRLRDPLPST</sequence>
<protein>
    <submittedName>
        <fullName evidence="2">Uncharacterized protein LOC114348204</fullName>
    </submittedName>
</protein>
<name>A0A6P7H7R6_DIAVI</name>